<comment type="caution">
    <text evidence="2">The sequence shown here is derived from an EMBL/GenBank/DDBJ whole genome shotgun (WGS) entry which is preliminary data.</text>
</comment>
<feature type="region of interest" description="Disordered" evidence="1">
    <location>
        <begin position="489"/>
        <end position="541"/>
    </location>
</feature>
<feature type="compositionally biased region" description="Basic and acidic residues" evidence="1">
    <location>
        <begin position="258"/>
        <end position="271"/>
    </location>
</feature>
<reference evidence="2 3" key="1">
    <citation type="journal article" date="2018" name="PLoS Pathog.">
        <title>Evolution of structural diversity of trichothecenes, a family of toxins produced by plant pathogenic and entomopathogenic fungi.</title>
        <authorList>
            <person name="Proctor R.H."/>
            <person name="McCormick S.P."/>
            <person name="Kim H.S."/>
            <person name="Cardoza R.E."/>
            <person name="Stanley A.M."/>
            <person name="Lindo L."/>
            <person name="Kelly A."/>
            <person name="Brown D.W."/>
            <person name="Lee T."/>
            <person name="Vaughan M.M."/>
            <person name="Alexander N.J."/>
            <person name="Busman M."/>
            <person name="Gutierrez S."/>
        </authorList>
    </citation>
    <scope>NUCLEOTIDE SEQUENCE [LARGE SCALE GENOMIC DNA]</scope>
    <source>
        <strain evidence="2 3">NRRL 3299</strain>
    </source>
</reference>
<accession>A0A395SHQ9</accession>
<feature type="compositionally biased region" description="Basic and acidic residues" evidence="1">
    <location>
        <begin position="489"/>
        <end position="498"/>
    </location>
</feature>
<protein>
    <submittedName>
        <fullName evidence="2">Uncharacterized protein</fullName>
    </submittedName>
</protein>
<proteinExistence type="predicted"/>
<evidence type="ECO:0000313" key="2">
    <source>
        <dbReference type="EMBL" id="RGP71921.1"/>
    </source>
</evidence>
<sequence length="629" mass="69045">MPCLTLPLSDGHEENPPLLDVFLRVRTGVERFIDVGTDRWNTAQYQKIAGERLNEFTDRFSGRSHCHEHTVEELMSKSRTVPIYSPISLKAQQGSTASTAQLVRRSAARASSRDPCPSLESDHSSVDNGPTAQGQKMSIVPSEAQIPQPAAADPPILSAIRQILAYDPSYAEDVISGVRNLPTASRNILIPLEDECVDGPTGNSTKTSNEPSNKRQRSQGDSTGGGSGSGGGTGGDRGNGEGGSGNTAGGNSGGHSADGTDKGKSNDDSPPKKKRNKDKIRRWICPYCLAYPEINEIRFFSDCSANMTELHLWKTHLFKHHSQEAKRSDPNREAHARFYMSEMQQNLILQTVKRYTKRPRDLAEWLEYWKKLFIEIWWILFPRKDFPHFNEPLSPFHTDNGEIPDLCQHLVEKVGILVGPILHAKAEQAVRNKVVDSPQDFVPSTEEIKAAMSETIAIALLGSPAATGATQWLARASPEMLQDAVNKDRGVSAEKGVENEEEDESYSHGPSAPTDSATGPRTPEPTEGDTYLKQGPPPTQPTINLRLFPQGTRVIVDLLPVTPILSETQALQLTHPSMVYVANMSQAPISSAPSPPQPVPSMDSFNDDFMSLTSTEQWSSLLNEQELQK</sequence>
<keyword evidence="3" id="KW-1185">Reference proteome</keyword>
<evidence type="ECO:0000256" key="1">
    <source>
        <dbReference type="SAM" id="MobiDB-lite"/>
    </source>
</evidence>
<evidence type="ECO:0000313" key="3">
    <source>
        <dbReference type="Proteomes" id="UP000266152"/>
    </source>
</evidence>
<dbReference type="EMBL" id="PXOF01000038">
    <property type="protein sequence ID" value="RGP71921.1"/>
    <property type="molecule type" value="Genomic_DNA"/>
</dbReference>
<feature type="region of interest" description="Disordered" evidence="1">
    <location>
        <begin position="95"/>
        <end position="139"/>
    </location>
</feature>
<gene>
    <name evidence="2" type="ORF">FSPOR_3036</name>
</gene>
<feature type="compositionally biased region" description="Polar residues" evidence="1">
    <location>
        <begin position="201"/>
        <end position="211"/>
    </location>
</feature>
<name>A0A395SHQ9_FUSSP</name>
<organism evidence="2 3">
    <name type="scientific">Fusarium sporotrichioides</name>
    <dbReference type="NCBI Taxonomy" id="5514"/>
    <lineage>
        <taxon>Eukaryota</taxon>
        <taxon>Fungi</taxon>
        <taxon>Dikarya</taxon>
        <taxon>Ascomycota</taxon>
        <taxon>Pezizomycotina</taxon>
        <taxon>Sordariomycetes</taxon>
        <taxon>Hypocreomycetidae</taxon>
        <taxon>Hypocreales</taxon>
        <taxon>Nectriaceae</taxon>
        <taxon>Fusarium</taxon>
    </lineage>
</organism>
<dbReference type="Proteomes" id="UP000266152">
    <property type="component" value="Unassembled WGS sequence"/>
</dbReference>
<feature type="compositionally biased region" description="Polar residues" evidence="1">
    <location>
        <begin position="126"/>
        <end position="136"/>
    </location>
</feature>
<feature type="region of interest" description="Disordered" evidence="1">
    <location>
        <begin position="192"/>
        <end position="277"/>
    </location>
</feature>
<dbReference type="AlphaFoldDB" id="A0A395SHQ9"/>
<feature type="compositionally biased region" description="Gly residues" evidence="1">
    <location>
        <begin position="222"/>
        <end position="253"/>
    </location>
</feature>